<organism evidence="3 4">
    <name type="scientific">Bifidobacterium pseudolongum PV8-2</name>
    <dbReference type="NCBI Taxonomy" id="1447715"/>
    <lineage>
        <taxon>Bacteria</taxon>
        <taxon>Bacillati</taxon>
        <taxon>Actinomycetota</taxon>
        <taxon>Actinomycetes</taxon>
        <taxon>Bifidobacteriales</taxon>
        <taxon>Bifidobacteriaceae</taxon>
        <taxon>Bifidobacterium</taxon>
    </lineage>
</organism>
<feature type="domain" description="GmrSD restriction endonucleases C-terminal" evidence="2">
    <location>
        <begin position="454"/>
        <end position="561"/>
    </location>
</feature>
<name>A0A0A7IA06_9BIFI</name>
<dbReference type="HOGENOM" id="CLU_011736_5_0_11"/>
<dbReference type="InterPro" id="IPR011089">
    <property type="entry name" value="GmrSD_C"/>
</dbReference>
<dbReference type="RefSeq" id="WP_039170904.1">
    <property type="nucleotide sequence ID" value="NZ_CP007457.1"/>
</dbReference>
<evidence type="ECO:0000259" key="1">
    <source>
        <dbReference type="Pfam" id="PF03235"/>
    </source>
</evidence>
<evidence type="ECO:0000313" key="3">
    <source>
        <dbReference type="EMBL" id="AIZ15654.1"/>
    </source>
</evidence>
<sequence length="580" mass="66827">MAATETSINVSKQSIRDLLSGGTAGKFLIPEYQRPYAWTADQVDTLLDDLMEYTDSIEDPDNPDSEYFLGSIVTYRNGKEREVIDGQQRLTTLFLLLRALYKKLENMDDPQGRDKNLMQMITPLLWVTPTLTGVPSRDQPLIYSQAISEEGSKTLGVILETGSIPPGADDNYAKNYNLIVKRLDEFSQEKPLLFLNFVVNLLQNVIVLPIDADSQDTALRIFNTLNDRGLPLSDADIFKSQMYKFAGSGSEEFSDSKGFIDAWKELEDDAKRVGVDMQTLFVHNMFLLRAKDNDRKTTASAARTYYGANNFDKLHNGTSLKGLREILNLWQVVNLQEPIDGESWSQNEDILQMLDILSEYPNDYWKYPTLMYYTKYRNDPDFESEFLDFLHRLTAELVGVYALTPTVNAIKQAVMNLDVEINNSPMPRFNFKRVNVQRLREELPTPHFRLVRLLLKVVAYLDPDQHELIPEKWEIEHIFPQKWENTNFPELADAEVRERIEHLGNKTALEKKLNIQASNGFFSRKRREYEKSAIAATRRIAEQHTEWSVDDILERDEQLIDLISNTLQEWGLNQTAPLDE</sequence>
<dbReference type="Pfam" id="PF03235">
    <property type="entry name" value="GmrSD_N"/>
    <property type="match status" value="1"/>
</dbReference>
<protein>
    <recommendedName>
        <fullName evidence="5">DUF262 domain-containing protein</fullName>
    </recommendedName>
</protein>
<evidence type="ECO:0000313" key="4">
    <source>
        <dbReference type="Proteomes" id="UP000030636"/>
    </source>
</evidence>
<dbReference type="PANTHER" id="PTHR35149">
    <property type="entry name" value="SLL5132 PROTEIN"/>
    <property type="match status" value="1"/>
</dbReference>
<keyword evidence="4" id="KW-1185">Reference proteome</keyword>
<feature type="domain" description="GmrSD restriction endonucleases N-terminal" evidence="1">
    <location>
        <begin position="15"/>
        <end position="242"/>
    </location>
</feature>
<dbReference type="OrthoDB" id="9798761at2"/>
<dbReference type="Proteomes" id="UP000030636">
    <property type="component" value="Chromosome"/>
</dbReference>
<dbReference type="PANTHER" id="PTHR35149:SF2">
    <property type="entry name" value="DUF262 DOMAIN-CONTAINING PROTEIN"/>
    <property type="match status" value="1"/>
</dbReference>
<dbReference type="KEGG" id="bpsp:AH67_00820"/>
<gene>
    <name evidence="3" type="ORF">AH67_00820</name>
</gene>
<accession>A0A0A7IA06</accession>
<dbReference type="EMBL" id="CP007457">
    <property type="protein sequence ID" value="AIZ15654.1"/>
    <property type="molecule type" value="Genomic_DNA"/>
</dbReference>
<reference evidence="3 4" key="1">
    <citation type="journal article" date="2015" name="Genome Announc.">
        <title>Bifidobacterium pseudolongum Strain PV8-2, Isolated from a Stool Sample of an Anemic Kenyan Infant.</title>
        <authorList>
            <person name="Vazquez-Gutierrez P."/>
            <person name="Lacroix C."/>
            <person name="Chassard C."/>
            <person name="Klumpp J."/>
            <person name="Stevens M.J."/>
            <person name="Jans C."/>
        </authorList>
    </citation>
    <scope>NUCLEOTIDE SEQUENCE [LARGE SCALE GENOMIC DNA]</scope>
    <source>
        <strain evidence="3 4">PV8-2</strain>
    </source>
</reference>
<proteinExistence type="predicted"/>
<evidence type="ECO:0008006" key="5">
    <source>
        <dbReference type="Google" id="ProtNLM"/>
    </source>
</evidence>
<dbReference type="InterPro" id="IPR004919">
    <property type="entry name" value="GmrSD_N"/>
</dbReference>
<dbReference type="Pfam" id="PF07510">
    <property type="entry name" value="GmrSD_C"/>
    <property type="match status" value="1"/>
</dbReference>
<evidence type="ECO:0000259" key="2">
    <source>
        <dbReference type="Pfam" id="PF07510"/>
    </source>
</evidence>
<dbReference type="AlphaFoldDB" id="A0A0A7IA06"/>